<keyword evidence="7" id="KW-0378">Hydrolase</keyword>
<reference evidence="14 15" key="1">
    <citation type="journal article" date="2020" name="New Microbes New Infect">
        <title>Sellimonas caecigallum sp. nov., description and genome sequence of a new member of the Sellimonas genus isolated from the cecum of feral chicken.</title>
        <authorList>
            <person name="Wongkuna S."/>
            <person name="Ghimire S."/>
            <person name="Antony L."/>
            <person name="Chankhamhaengdecha S."/>
            <person name="Janvilisri T."/>
            <person name="Scaria J."/>
        </authorList>
    </citation>
    <scope>NUCLEOTIDE SEQUENCE [LARGE SCALE GENOMIC DNA]</scope>
    <source>
        <strain evidence="14 15">SW451</strain>
    </source>
</reference>
<dbReference type="NCBIfam" id="TIGR00230">
    <property type="entry name" value="sfsA"/>
    <property type="match status" value="1"/>
</dbReference>
<dbReference type="SUPFAM" id="SSF55811">
    <property type="entry name" value="Nudix"/>
    <property type="match status" value="1"/>
</dbReference>
<dbReference type="NCBIfam" id="TIGR01084">
    <property type="entry name" value="mutY"/>
    <property type="match status" value="1"/>
</dbReference>
<comment type="caution">
    <text evidence="14">The sequence shown here is derived from an EMBL/GenBank/DDBJ whole genome shotgun (WGS) entry which is preliminary data.</text>
</comment>
<keyword evidence="15" id="KW-1185">Reference proteome</keyword>
<dbReference type="Pfam" id="PF14815">
    <property type="entry name" value="NUDIX_4"/>
    <property type="match status" value="1"/>
</dbReference>
<keyword evidence="5" id="KW-0479">Metal-binding</keyword>
<evidence type="ECO:0000256" key="8">
    <source>
        <dbReference type="ARBA" id="ARBA00023004"/>
    </source>
</evidence>
<dbReference type="Pfam" id="PF03749">
    <property type="entry name" value="SfsA"/>
    <property type="match status" value="1"/>
</dbReference>
<dbReference type="Proteomes" id="UP000779049">
    <property type="component" value="Unassembled WGS sequence"/>
</dbReference>
<dbReference type="SUPFAM" id="SSF48150">
    <property type="entry name" value="DNA-glycosylase"/>
    <property type="match status" value="1"/>
</dbReference>
<dbReference type="Gene3D" id="1.10.1670.10">
    <property type="entry name" value="Helix-hairpin-Helix base-excision DNA repair enzymes (C-terminal)"/>
    <property type="match status" value="1"/>
</dbReference>
<comment type="catalytic activity">
    <reaction evidence="1">
        <text>Hydrolyzes free adenine bases from 7,8-dihydro-8-oxoguanine:adenine mismatched double-stranded DNA, leaving an apurinic site.</text>
        <dbReference type="EC" id="3.2.2.31"/>
    </reaction>
</comment>
<dbReference type="HAMAP" id="MF_00095">
    <property type="entry name" value="SfsA"/>
    <property type="match status" value="1"/>
</dbReference>
<dbReference type="Gene3D" id="2.40.50.580">
    <property type="match status" value="1"/>
</dbReference>
<evidence type="ECO:0000256" key="7">
    <source>
        <dbReference type="ARBA" id="ARBA00022801"/>
    </source>
</evidence>
<comment type="cofactor">
    <cofactor evidence="2">
        <name>[4Fe-4S] cluster</name>
        <dbReference type="ChEBI" id="CHEBI:49883"/>
    </cofactor>
</comment>
<dbReference type="InterPro" id="IPR029119">
    <property type="entry name" value="MutY_C"/>
</dbReference>
<name>A0ABS7L716_9FIRM</name>
<keyword evidence="9" id="KW-0411">Iron-sulfur</keyword>
<dbReference type="InterPro" id="IPR015797">
    <property type="entry name" value="NUDIX_hydrolase-like_dom_sf"/>
</dbReference>
<dbReference type="InterPro" id="IPR041465">
    <property type="entry name" value="SfsA_N"/>
</dbReference>
<dbReference type="InterPro" id="IPR005224">
    <property type="entry name" value="SfsA"/>
</dbReference>
<dbReference type="InterPro" id="IPR003265">
    <property type="entry name" value="HhH-GPD_domain"/>
</dbReference>
<keyword evidence="11" id="KW-0326">Glycosidase</keyword>
<keyword evidence="4" id="KW-0004">4Fe-4S</keyword>
<dbReference type="Pfam" id="PF00730">
    <property type="entry name" value="HhH-GPD"/>
    <property type="match status" value="1"/>
</dbReference>
<evidence type="ECO:0000256" key="3">
    <source>
        <dbReference type="ARBA" id="ARBA00008343"/>
    </source>
</evidence>
<dbReference type="RefSeq" id="WP_221919774.1">
    <property type="nucleotide sequence ID" value="NZ_CP173660.1"/>
</dbReference>
<dbReference type="Pfam" id="PF17746">
    <property type="entry name" value="SfsA_N"/>
    <property type="match status" value="1"/>
</dbReference>
<dbReference type="InterPro" id="IPR011257">
    <property type="entry name" value="DNA_glycosylase"/>
</dbReference>
<evidence type="ECO:0000256" key="12">
    <source>
        <dbReference type="HAMAP-Rule" id="MF_00095"/>
    </source>
</evidence>
<dbReference type="EMBL" id="VIRV01000008">
    <property type="protein sequence ID" value="MBY0758891.1"/>
    <property type="molecule type" value="Genomic_DNA"/>
</dbReference>
<evidence type="ECO:0000256" key="6">
    <source>
        <dbReference type="ARBA" id="ARBA00022763"/>
    </source>
</evidence>
<dbReference type="Gene3D" id="1.10.340.30">
    <property type="entry name" value="Hypothetical protein, domain 2"/>
    <property type="match status" value="1"/>
</dbReference>
<feature type="domain" description="HhH-GPD" evidence="13">
    <location>
        <begin position="284"/>
        <end position="435"/>
    </location>
</feature>
<comment type="similarity">
    <text evidence="12">Belongs to the SfsA family.</text>
</comment>
<dbReference type="SMART" id="SM00478">
    <property type="entry name" value="ENDO3c"/>
    <property type="match status" value="1"/>
</dbReference>
<dbReference type="CDD" id="cd03431">
    <property type="entry name" value="NUDIX_DNA_Glycosylase_C-MutY"/>
    <property type="match status" value="1"/>
</dbReference>
<sequence>MKFERVHKASFLSRPNRFIAYVKGLCEDPEQTETVHVKNTGRCAELLIPGAEVYVQKTDNPSRKTKWDLIAVKKDGQIINMDSQVPNKAVKEWLEEGNFIPGITKIRPEYTYGSSRIDLYVEAEERRILMEIKGVTLKEGRLAKFPDAPSERAVRHMEELMHAVEEGYEAYAFFVIQMKGVDQMMPNVETHPEFADVLCKAREKGVHLAAYDCIVFEDEIRIDKEIPVVLPGDEKGGEKNNGEDPISILSKLPDPLIRWFRGHKRDLPWRNEPSAYHVWVSEIMLQQTRVEAVKPFYARFLEAFPTIRDLAEAQEEKLLKLWEGLGYYNRVRNMQKAARQIMEMYGGEIPADYEKIISLTGIGSYTAGAISSFAFGIPKPAVDGNVLRVLSRILADDADIAKASVKKRAEEWIEAVIPEGEANDFNQGLIELGAIVCVPNGEPKCSECPARDFCLAHQHGMEMSLPVKKKAKARRIEEKTILIFKDGDNIALCKRPKKGLLAGLFEFPNLEGFKTMEEVAQYSRQIGLSPLRIESLPEAKHIFSHVEWHMKGFAVRVDELEKSCTEDMLFVHPEEIQRTYAIPAAFETYTRAVNVLLGQEKYEKIENTNK</sequence>
<gene>
    <name evidence="14" type="primary">mutY</name>
    <name evidence="12" type="synonym">sfsA</name>
    <name evidence="14" type="ORF">FLB61_07295</name>
</gene>
<evidence type="ECO:0000256" key="11">
    <source>
        <dbReference type="ARBA" id="ARBA00023295"/>
    </source>
</evidence>
<comment type="similarity">
    <text evidence="3">Belongs to the Nth/MutY family.</text>
</comment>
<keyword evidence="8" id="KW-0408">Iron</keyword>
<evidence type="ECO:0000256" key="1">
    <source>
        <dbReference type="ARBA" id="ARBA00000843"/>
    </source>
</evidence>
<evidence type="ECO:0000259" key="13">
    <source>
        <dbReference type="SMART" id="SM00478"/>
    </source>
</evidence>
<evidence type="ECO:0000313" key="14">
    <source>
        <dbReference type="EMBL" id="MBY0758891.1"/>
    </source>
</evidence>
<dbReference type="CDD" id="cd22359">
    <property type="entry name" value="SfsA-like_bacterial"/>
    <property type="match status" value="1"/>
</dbReference>
<dbReference type="Gene3D" id="3.90.79.10">
    <property type="entry name" value="Nucleoside Triphosphate Pyrophosphohydrolase"/>
    <property type="match status" value="1"/>
</dbReference>
<evidence type="ECO:0000256" key="4">
    <source>
        <dbReference type="ARBA" id="ARBA00022485"/>
    </source>
</evidence>
<evidence type="ECO:0000256" key="2">
    <source>
        <dbReference type="ARBA" id="ARBA00001966"/>
    </source>
</evidence>
<dbReference type="InterPro" id="IPR044298">
    <property type="entry name" value="MIG/MutY"/>
</dbReference>
<dbReference type="InterPro" id="IPR005760">
    <property type="entry name" value="A/G_AdeGlyc_MutY"/>
</dbReference>
<evidence type="ECO:0000256" key="10">
    <source>
        <dbReference type="ARBA" id="ARBA00023204"/>
    </source>
</evidence>
<proteinExistence type="inferred from homology"/>
<dbReference type="CDD" id="cd00056">
    <property type="entry name" value="ENDO3c"/>
    <property type="match status" value="1"/>
</dbReference>
<evidence type="ECO:0000256" key="5">
    <source>
        <dbReference type="ARBA" id="ARBA00022723"/>
    </source>
</evidence>
<dbReference type="InterPro" id="IPR023170">
    <property type="entry name" value="HhH_base_excis_C"/>
</dbReference>
<dbReference type="PANTHER" id="PTHR42944:SF1">
    <property type="entry name" value="ADENINE DNA GLYCOSYLASE"/>
    <property type="match status" value="1"/>
</dbReference>
<evidence type="ECO:0000256" key="9">
    <source>
        <dbReference type="ARBA" id="ARBA00023014"/>
    </source>
</evidence>
<dbReference type="PANTHER" id="PTHR42944">
    <property type="entry name" value="ADENINE DNA GLYCOSYLASE"/>
    <property type="match status" value="1"/>
</dbReference>
<dbReference type="Gene3D" id="3.40.1350.60">
    <property type="match status" value="1"/>
</dbReference>
<protein>
    <recommendedName>
        <fullName evidence="12">Sugar fermentation stimulation protein homolog</fullName>
    </recommendedName>
</protein>
<keyword evidence="6" id="KW-0227">DNA damage</keyword>
<evidence type="ECO:0000313" key="15">
    <source>
        <dbReference type="Proteomes" id="UP000779049"/>
    </source>
</evidence>
<accession>A0ABS7L716</accession>
<organism evidence="14 15">
    <name type="scientific">Sellimonas caecigallum</name>
    <dbReference type="NCBI Taxonomy" id="2592333"/>
    <lineage>
        <taxon>Bacteria</taxon>
        <taxon>Bacillati</taxon>
        <taxon>Bacillota</taxon>
        <taxon>Clostridia</taxon>
        <taxon>Lachnospirales</taxon>
        <taxon>Lachnospiraceae</taxon>
        <taxon>Sellimonas</taxon>
    </lineage>
</organism>
<keyword evidence="10" id="KW-0234">DNA repair</keyword>
<dbReference type="InterPro" id="IPR040452">
    <property type="entry name" value="SfsA_C"/>
</dbReference>